<keyword evidence="4" id="KW-1185">Reference proteome</keyword>
<keyword evidence="2" id="KW-0812">Transmembrane</keyword>
<evidence type="ECO:0000256" key="1">
    <source>
        <dbReference type="SAM" id="MobiDB-lite"/>
    </source>
</evidence>
<comment type="caution">
    <text evidence="3">The sequence shown here is derived from an EMBL/GenBank/DDBJ whole genome shotgun (WGS) entry which is preliminary data.</text>
</comment>
<protein>
    <recommendedName>
        <fullName evidence="5">Cell wall protein</fullName>
    </recommendedName>
</protein>
<proteinExistence type="predicted"/>
<evidence type="ECO:0008006" key="5">
    <source>
        <dbReference type="Google" id="ProtNLM"/>
    </source>
</evidence>
<dbReference type="OrthoDB" id="4336829at2"/>
<feature type="transmembrane region" description="Helical" evidence="2">
    <location>
        <begin position="273"/>
        <end position="294"/>
    </location>
</feature>
<sequence length="299" mass="30936">MNSSGARLRTARGARTVRAACAVFAVGLLSGLVGGGLTVGRAYASTVRAPGPAAACGRPDSPEFPIASRVSGGPAVYSAGGDWQTWRLELRNTTTAACEDVHPVVVLTDTQRVLRPARIRLEFRDTAGGWRPVPFEATDLDEQIGVFGKGDEKGEEKRGGVGRGLTVPGKGTLTVPVRMRFEPGTSAERITANVTTVQRRGSDGEWIGQSGDYRFAVRPSASAPATPMTPMTPMTPATPGRPPQPGTSPGGPQRPPRAPAESPELAATGHGSLFGIGVMVAGLLAGGVVLVAAARGLRR</sequence>
<name>A0A4V5ML63_9ACTN</name>
<keyword evidence="2" id="KW-0472">Membrane</keyword>
<accession>A0A4V5ML63</accession>
<keyword evidence="2" id="KW-1133">Transmembrane helix</keyword>
<gene>
    <name evidence="3" type="ORF">FCH28_12025</name>
</gene>
<feature type="compositionally biased region" description="Basic and acidic residues" evidence="1">
    <location>
        <begin position="149"/>
        <end position="159"/>
    </location>
</feature>
<dbReference type="EMBL" id="SUMB01000003">
    <property type="protein sequence ID" value="TJZ55988.1"/>
    <property type="molecule type" value="Genomic_DNA"/>
</dbReference>
<dbReference type="Proteomes" id="UP000308697">
    <property type="component" value="Unassembled WGS sequence"/>
</dbReference>
<evidence type="ECO:0000256" key="2">
    <source>
        <dbReference type="SAM" id="Phobius"/>
    </source>
</evidence>
<evidence type="ECO:0000313" key="4">
    <source>
        <dbReference type="Proteomes" id="UP000308697"/>
    </source>
</evidence>
<reference evidence="3 4" key="1">
    <citation type="submission" date="2019-04" db="EMBL/GenBank/DDBJ databases">
        <title>Streptomyces piniterrae sp. nov., a heliquinomycin-producing actinomycete isolated from rhizosphere soil of Pinus yunnanensis.</title>
        <authorList>
            <person name="Zhuang X."/>
            <person name="Zhao J."/>
        </authorList>
    </citation>
    <scope>NUCLEOTIDE SEQUENCE [LARGE SCALE GENOMIC DNA]</scope>
    <source>
        <strain evidence="4">jys28</strain>
    </source>
</reference>
<feature type="compositionally biased region" description="Pro residues" evidence="1">
    <location>
        <begin position="239"/>
        <end position="258"/>
    </location>
</feature>
<feature type="region of interest" description="Disordered" evidence="1">
    <location>
        <begin position="221"/>
        <end position="266"/>
    </location>
</feature>
<organism evidence="3 4">
    <name type="scientific">Streptomyces piniterrae</name>
    <dbReference type="NCBI Taxonomy" id="2571125"/>
    <lineage>
        <taxon>Bacteria</taxon>
        <taxon>Bacillati</taxon>
        <taxon>Actinomycetota</taxon>
        <taxon>Actinomycetes</taxon>
        <taxon>Kitasatosporales</taxon>
        <taxon>Streptomycetaceae</taxon>
        <taxon>Streptomyces</taxon>
    </lineage>
</organism>
<dbReference type="RefSeq" id="WP_136739795.1">
    <property type="nucleotide sequence ID" value="NZ_SUMB01000003.1"/>
</dbReference>
<evidence type="ECO:0000313" key="3">
    <source>
        <dbReference type="EMBL" id="TJZ55988.1"/>
    </source>
</evidence>
<feature type="compositionally biased region" description="Low complexity" evidence="1">
    <location>
        <begin position="221"/>
        <end position="238"/>
    </location>
</feature>
<dbReference type="AlphaFoldDB" id="A0A4V5ML63"/>
<feature type="region of interest" description="Disordered" evidence="1">
    <location>
        <begin position="149"/>
        <end position="171"/>
    </location>
</feature>